<dbReference type="NCBIfam" id="TIGR01376">
    <property type="entry name" value="POMP_repeat"/>
    <property type="match status" value="4"/>
</dbReference>
<evidence type="ECO:0000256" key="2">
    <source>
        <dbReference type="ARBA" id="ARBA00004416"/>
    </source>
</evidence>
<feature type="chain" id="PRO_5015338383" evidence="11">
    <location>
        <begin position="23"/>
        <end position="927"/>
    </location>
</feature>
<keyword evidence="5" id="KW-0134">Cell wall</keyword>
<dbReference type="Pfam" id="PF03797">
    <property type="entry name" value="Autotransporter"/>
    <property type="match status" value="1"/>
</dbReference>
<dbReference type="EMBL" id="LT993738">
    <property type="protein sequence ID" value="SPN73198.1"/>
    <property type="molecule type" value="Genomic_DNA"/>
</dbReference>
<feature type="signal peptide" evidence="11">
    <location>
        <begin position="1"/>
        <end position="22"/>
    </location>
</feature>
<gene>
    <name evidence="13" type="ORF">C10C_0007</name>
</gene>
<evidence type="ECO:0000256" key="4">
    <source>
        <dbReference type="ARBA" id="ARBA00022452"/>
    </source>
</evidence>
<accession>A0A2R8F9T9</accession>
<evidence type="ECO:0000256" key="8">
    <source>
        <dbReference type="ARBA" id="ARBA00022729"/>
    </source>
</evidence>
<organism evidence="13 14">
    <name type="scientific">Chlamydia serpentis</name>
    <dbReference type="NCBI Taxonomy" id="1967782"/>
    <lineage>
        <taxon>Bacteria</taxon>
        <taxon>Pseudomonadati</taxon>
        <taxon>Chlamydiota</taxon>
        <taxon>Chlamydiia</taxon>
        <taxon>Chlamydiales</taxon>
        <taxon>Chlamydiaceae</taxon>
        <taxon>Chlamydia/Chlamydophila group</taxon>
        <taxon>Chlamydia</taxon>
    </lineage>
</organism>
<dbReference type="Gene3D" id="2.40.128.130">
    <property type="entry name" value="Autotransporter beta-domain"/>
    <property type="match status" value="1"/>
</dbReference>
<evidence type="ECO:0000256" key="7">
    <source>
        <dbReference type="ARBA" id="ARBA00022692"/>
    </source>
</evidence>
<dbReference type="InterPro" id="IPR005546">
    <property type="entry name" value="Autotransporte_beta"/>
</dbReference>
<evidence type="ECO:0000256" key="5">
    <source>
        <dbReference type="ARBA" id="ARBA00022512"/>
    </source>
</evidence>
<dbReference type="AlphaFoldDB" id="A0A2R8F9T9"/>
<reference evidence="14" key="1">
    <citation type="submission" date="2017-11" db="EMBL/GenBank/DDBJ databases">
        <authorList>
            <person name="Seth-Smith MB H."/>
        </authorList>
    </citation>
    <scope>NUCLEOTIDE SEQUENCE [LARGE SCALE GENOMIC DNA]</scope>
</reference>
<keyword evidence="9" id="KW-0472">Membrane</keyword>
<evidence type="ECO:0000259" key="12">
    <source>
        <dbReference type="PROSITE" id="PS51208"/>
    </source>
</evidence>
<dbReference type="Pfam" id="PF07548">
    <property type="entry name" value="ChlamPMP_M"/>
    <property type="match status" value="1"/>
</dbReference>
<dbReference type="SMART" id="SM00869">
    <property type="entry name" value="Autotransporter"/>
    <property type="match status" value="1"/>
</dbReference>
<comment type="subcellular location">
    <subcellularLocation>
        <location evidence="2">Cell outer membrane</location>
        <topology evidence="2">Peripheral membrane protein</topology>
        <orientation evidence="2">Extracellular side</orientation>
    </subcellularLocation>
    <subcellularLocation>
        <location evidence="1">Secreted</location>
        <location evidence="1">Cell wall</location>
    </subcellularLocation>
</comment>
<dbReference type="RefSeq" id="WP_108896192.1">
    <property type="nucleotide sequence ID" value="NZ_LT993738.1"/>
</dbReference>
<evidence type="ECO:0000256" key="6">
    <source>
        <dbReference type="ARBA" id="ARBA00022525"/>
    </source>
</evidence>
<evidence type="ECO:0000256" key="3">
    <source>
        <dbReference type="ARBA" id="ARBA00007542"/>
    </source>
</evidence>
<protein>
    <submittedName>
        <fullName evidence="13">Uncharacterized protein with a C-terminal OMP (Outer membrane protein) domain,chlamydial polymorphic outer membrane protein repeat,Autotransporter beta-domain</fullName>
    </submittedName>
</protein>
<evidence type="ECO:0000256" key="9">
    <source>
        <dbReference type="ARBA" id="ARBA00023136"/>
    </source>
</evidence>
<dbReference type="OrthoDB" id="16745at2"/>
<keyword evidence="10" id="KW-0998">Cell outer membrane</keyword>
<evidence type="ECO:0000313" key="14">
    <source>
        <dbReference type="Proteomes" id="UP000244926"/>
    </source>
</evidence>
<comment type="similarity">
    <text evidence="3">Belongs to the PMP outer membrane protein family.</text>
</comment>
<dbReference type="InterPro" id="IPR003368">
    <property type="entry name" value="POMP_repeat"/>
</dbReference>
<evidence type="ECO:0000256" key="1">
    <source>
        <dbReference type="ARBA" id="ARBA00004191"/>
    </source>
</evidence>
<dbReference type="Pfam" id="PF02415">
    <property type="entry name" value="Chlam_PMP"/>
    <property type="match status" value="4"/>
</dbReference>
<evidence type="ECO:0000256" key="10">
    <source>
        <dbReference type="ARBA" id="ARBA00023237"/>
    </source>
</evidence>
<evidence type="ECO:0000313" key="13">
    <source>
        <dbReference type="EMBL" id="SPN73198.1"/>
    </source>
</evidence>
<name>A0A2R8F9T9_9CHLA</name>
<keyword evidence="14" id="KW-1185">Reference proteome</keyword>
<dbReference type="GO" id="GO:0009279">
    <property type="term" value="C:cell outer membrane"/>
    <property type="evidence" value="ECO:0007669"/>
    <property type="project" value="UniProtKB-SubCell"/>
</dbReference>
<evidence type="ECO:0000256" key="11">
    <source>
        <dbReference type="SAM" id="SignalP"/>
    </source>
</evidence>
<feature type="domain" description="Autotransporter" evidence="12">
    <location>
        <begin position="633"/>
        <end position="927"/>
    </location>
</feature>
<keyword evidence="7" id="KW-0812">Transmembrane</keyword>
<dbReference type="SUPFAM" id="SSF103515">
    <property type="entry name" value="Autotransporter"/>
    <property type="match status" value="1"/>
</dbReference>
<dbReference type="KEGG" id="csee:C10C_0007"/>
<sequence>MNASFPKFIFSAFTVLPLSISAAEIILDSSANFNGNENGNFSIYESQADDGTTYLFKGNISIQNIPGKGTAIIKSCFTNTKGDLIFIGNGNSLAFNTVNAGNVPGAAISSIVVDKTTTFSGFSLLSFISTPGDVVNNGQGAFSITNSLGFDKNNSLLFSKNFSTEDGGAIKTKTLLLKGTTISALFSKNQSLKKGGAIHAPEVITITGNEGEISFSENTSKDSGAAIFTESSVIISDNAKVSFIGNKVTGTSSSTIGSMSGGAICAYKANTDTQVTLSGNRTLVFSNNMSTTAGGAIHVKKLELATGGLTLFNGNTVNGGTTPKGGAVAIESSGELSLSADLGDIVFLGNTVTSTNPVTNRNSIDLGTNAKLTVLRAASGQSIYFYDPITVTGTTVLTDVLKINEPPTSSPFKYIGNIIFTGEQLSESELLDTKNLTSQLLQPVTLVAGTLSLKQGAILQTQAFTQEPDSRLEMDMGTSLEAFDTSTIDNLILNISSIDGSKQAKIETKGATKNLTLSGAITLWDASGNFYENHSLRNSQAYTILDLKASGTVTHTGVAPEPVMAEKFHYGYQGTWGQISWSVGSPSTATFNWTKTGYIPNPERVGSLVPNSLWNAFIDISSLHHLVETATDGMQGSRVVWAAGLSNFFHKDSTKTQRGFRHLSGGYVLGGHFQTCSDKIFSGAFCQLFGRDRDYLVTKNQGTVYGGTLYYQHNETYISLSSNQESCLFSYLPKELPLLFSGSLSYTHTDNDLKTKYTAYPTVMGDWGNDSFAIELSGRAPISLNNNALFEQYMPFIKLQFIYAHQESFKEQGSEARQFGSSSLTNLALPIGIRVDKESDTQEATYNLTIGYIIDLIRSNPNCTTTLLISGDSWETLGTNLARQALVLRAGNHYSFNSDFEAFSQFSFELRGSSRNYNIDFGAKYRF</sequence>
<keyword evidence="8 11" id="KW-0732">Signal</keyword>
<dbReference type="InterPro" id="IPR011427">
    <property type="entry name" value="Polymorphic_membr_middle"/>
</dbReference>
<dbReference type="Proteomes" id="UP000244926">
    <property type="component" value="Chromosome I"/>
</dbReference>
<proteinExistence type="inferred from homology"/>
<keyword evidence="4" id="KW-1134">Transmembrane beta strand</keyword>
<dbReference type="InterPro" id="IPR036709">
    <property type="entry name" value="Autotransporte_beta_dom_sf"/>
</dbReference>
<dbReference type="PROSITE" id="PS51208">
    <property type="entry name" value="AUTOTRANSPORTER"/>
    <property type="match status" value="1"/>
</dbReference>
<keyword evidence="6" id="KW-0964">Secreted</keyword>